<sequence length="405" mass="46752">MDHGPSWLGAIYFASGSTAEDEVMLRMYSRKLRDIERESTFDVVYSRLGRRRNWRLQYDVVPPFQDPRHVHLKSIWTFDLDDDVLRLDKKDLNLQVPLNLVRFRSITIADFEPYQPPLARSKHSLQSVFVFPRSWTNMTRNGVDRSQLLRYKALVPILLADFVYQWRHVFGGRYNNATFRRLAFAIIKIATLDFRVEEVTQPRPPIATHFIWINDLPDWEPFSGDIVRVGGVSIVISQHIPHAVSLILKDFAKRNRQSAQDPQDPQNQLPGNSLTYLVFSVKEVILFRMSRQGERHSRTLRLFDGVEPPSDEAIDLLLEATQTSVPTTRLHHLPMELQDAAIRNVAAGPIESARVGCILNAGSVFTWRRNNRSIRRQEVRAFRSPQSPVESQIFFGDSFSGLAYK</sequence>
<protein>
    <submittedName>
        <fullName evidence="1">Uncharacterized protein</fullName>
    </submittedName>
</protein>
<dbReference type="OrthoDB" id="4934446at2759"/>
<comment type="caution">
    <text evidence="1">The sequence shown here is derived from an EMBL/GenBank/DDBJ whole genome shotgun (WGS) entry which is preliminary data.</text>
</comment>
<dbReference type="OMA" id="ATSHESC"/>
<gene>
    <name evidence="1" type="ORF">SAPIO_CDS1106</name>
</gene>
<name>A0A084GFV8_PSEDA</name>
<evidence type="ECO:0000313" key="1">
    <source>
        <dbReference type="EMBL" id="KEZ46220.1"/>
    </source>
</evidence>
<dbReference type="EMBL" id="JOWA01000044">
    <property type="protein sequence ID" value="KEZ46220.1"/>
    <property type="molecule type" value="Genomic_DNA"/>
</dbReference>
<evidence type="ECO:0000313" key="2">
    <source>
        <dbReference type="Proteomes" id="UP000028545"/>
    </source>
</evidence>
<proteinExistence type="predicted"/>
<dbReference type="KEGG" id="sapo:SAPIO_CDS1106"/>
<keyword evidence="2" id="KW-1185">Reference proteome</keyword>
<accession>A0A084GFV8</accession>
<dbReference type="GeneID" id="27720178"/>
<dbReference type="AlphaFoldDB" id="A0A084GFV8"/>
<dbReference type="HOGENOM" id="CLU_036417_0_0_1"/>
<dbReference type="VEuPathDB" id="FungiDB:SAPIO_CDS1106"/>
<organism evidence="1 2">
    <name type="scientific">Pseudallescheria apiosperma</name>
    <name type="common">Scedosporium apiospermum</name>
    <dbReference type="NCBI Taxonomy" id="563466"/>
    <lineage>
        <taxon>Eukaryota</taxon>
        <taxon>Fungi</taxon>
        <taxon>Dikarya</taxon>
        <taxon>Ascomycota</taxon>
        <taxon>Pezizomycotina</taxon>
        <taxon>Sordariomycetes</taxon>
        <taxon>Hypocreomycetidae</taxon>
        <taxon>Microascales</taxon>
        <taxon>Microascaceae</taxon>
        <taxon>Scedosporium</taxon>
    </lineage>
</organism>
<dbReference type="RefSeq" id="XP_016646019.1">
    <property type="nucleotide sequence ID" value="XM_016784464.1"/>
</dbReference>
<dbReference type="Proteomes" id="UP000028545">
    <property type="component" value="Unassembled WGS sequence"/>
</dbReference>
<reference evidence="1 2" key="1">
    <citation type="journal article" date="2014" name="Genome Announc.">
        <title>Draft genome sequence of the pathogenic fungus Scedosporium apiospermum.</title>
        <authorList>
            <person name="Vandeputte P."/>
            <person name="Ghamrawi S."/>
            <person name="Rechenmann M."/>
            <person name="Iltis A."/>
            <person name="Giraud S."/>
            <person name="Fleury M."/>
            <person name="Thornton C."/>
            <person name="Delhaes L."/>
            <person name="Meyer W."/>
            <person name="Papon N."/>
            <person name="Bouchara J.P."/>
        </authorList>
    </citation>
    <scope>NUCLEOTIDE SEQUENCE [LARGE SCALE GENOMIC DNA]</scope>
    <source>
        <strain evidence="1 2">IHEM 14462</strain>
    </source>
</reference>